<reference evidence="3 4" key="1">
    <citation type="submission" date="2019-03" db="EMBL/GenBank/DDBJ databases">
        <authorList>
            <person name="Gaulin E."/>
            <person name="Dumas B."/>
        </authorList>
    </citation>
    <scope>NUCLEOTIDE SEQUENCE [LARGE SCALE GENOMIC DNA]</scope>
    <source>
        <strain evidence="3">CBS 568.67</strain>
    </source>
</reference>
<dbReference type="OrthoDB" id="74493at2759"/>
<keyword evidence="4" id="KW-1185">Reference proteome</keyword>
<accession>A0A485LQG4</accession>
<dbReference type="AlphaFoldDB" id="A0A485LQG4"/>
<feature type="region of interest" description="Disordered" evidence="1">
    <location>
        <begin position="267"/>
        <end position="295"/>
    </location>
</feature>
<dbReference type="Proteomes" id="UP000332933">
    <property type="component" value="Unassembled WGS sequence"/>
</dbReference>
<gene>
    <name evidence="3" type="primary">Aste57867_24169</name>
    <name evidence="2" type="ORF">As57867_024095</name>
    <name evidence="3" type="ORF">ASTE57867_24169</name>
</gene>
<dbReference type="EMBL" id="CAADRA010007392">
    <property type="protein sequence ID" value="VFU00811.1"/>
    <property type="molecule type" value="Genomic_DNA"/>
</dbReference>
<name>A0A485LQG4_9STRA</name>
<organism evidence="3 4">
    <name type="scientific">Aphanomyces stellatus</name>
    <dbReference type="NCBI Taxonomy" id="120398"/>
    <lineage>
        <taxon>Eukaryota</taxon>
        <taxon>Sar</taxon>
        <taxon>Stramenopiles</taxon>
        <taxon>Oomycota</taxon>
        <taxon>Saprolegniomycetes</taxon>
        <taxon>Saprolegniales</taxon>
        <taxon>Verrucalvaceae</taxon>
        <taxon>Aphanomyces</taxon>
    </lineage>
</organism>
<dbReference type="EMBL" id="VJMH01007366">
    <property type="protein sequence ID" value="KAF0683785.1"/>
    <property type="molecule type" value="Genomic_DNA"/>
</dbReference>
<evidence type="ECO:0000313" key="3">
    <source>
        <dbReference type="EMBL" id="VFU00811.1"/>
    </source>
</evidence>
<protein>
    <submittedName>
        <fullName evidence="3">Aste57867_24169 protein</fullName>
    </submittedName>
</protein>
<evidence type="ECO:0000256" key="1">
    <source>
        <dbReference type="SAM" id="MobiDB-lite"/>
    </source>
</evidence>
<evidence type="ECO:0000313" key="2">
    <source>
        <dbReference type="EMBL" id="KAF0683785.1"/>
    </source>
</evidence>
<proteinExistence type="predicted"/>
<feature type="compositionally biased region" description="Low complexity" evidence="1">
    <location>
        <begin position="267"/>
        <end position="277"/>
    </location>
</feature>
<sequence>MEFASTWPTADPVSLVQETNEREEHVFLSHAAKFSKSLDEDGACSITISFPDALKLLDIDIESSARHVEVYIVTMSAKGERQDTYVDTVRGARAQDYVYRVGYAFSNSRDAAVHAAWGVSFKFVSLQGAKTELTVRDLKLRVHPSATASRPSSGGASTDATMNAPMMSMETMQMILSMQQAMQKQMEEKIYQAVDARLTQLATRLHSTELMIQTLATAVPKAEVKHDKDAFAAILNRIGSLEKEVRAMKSVNESGALATSLQQLAAAEAAETASTSSSKDEADPEPTVSSTSSLR</sequence>
<reference evidence="2" key="2">
    <citation type="submission" date="2019-06" db="EMBL/GenBank/DDBJ databases">
        <title>Genomics analysis of Aphanomyces spp. identifies a new class of oomycete effector associated with host adaptation.</title>
        <authorList>
            <person name="Gaulin E."/>
        </authorList>
    </citation>
    <scope>NUCLEOTIDE SEQUENCE</scope>
    <source>
        <strain evidence="2">CBS 578.67</strain>
    </source>
</reference>
<evidence type="ECO:0000313" key="4">
    <source>
        <dbReference type="Proteomes" id="UP000332933"/>
    </source>
</evidence>